<protein>
    <submittedName>
        <fullName evidence="4">Uu.00g111270.m01.CDS01</fullName>
    </submittedName>
</protein>
<keyword evidence="2" id="KW-0694">RNA-binding</keyword>
<comment type="caution">
    <text evidence="4">The sequence shown here is derived from an EMBL/GenBank/DDBJ whole genome shotgun (WGS) entry which is preliminary data.</text>
</comment>
<dbReference type="Gene3D" id="3.30.70.330">
    <property type="match status" value="1"/>
</dbReference>
<dbReference type="GO" id="GO:0003729">
    <property type="term" value="F:mRNA binding"/>
    <property type="evidence" value="ECO:0007669"/>
    <property type="project" value="InterPro"/>
</dbReference>
<feature type="domain" description="RRM" evidence="3">
    <location>
        <begin position="38"/>
        <end position="82"/>
    </location>
</feature>
<name>A0AAI8YGB9_9PEZI</name>
<dbReference type="Proteomes" id="UP001295740">
    <property type="component" value="Unassembled WGS sequence"/>
</dbReference>
<dbReference type="InterPro" id="IPR035979">
    <property type="entry name" value="RBD_domain_sf"/>
</dbReference>
<evidence type="ECO:0000313" key="5">
    <source>
        <dbReference type="Proteomes" id="UP001295740"/>
    </source>
</evidence>
<evidence type="ECO:0000259" key="3">
    <source>
        <dbReference type="Pfam" id="PF00076"/>
    </source>
</evidence>
<dbReference type="AlphaFoldDB" id="A0AAI8YGB9"/>
<organism evidence="4 5">
    <name type="scientific">Anthostomella pinea</name>
    <dbReference type="NCBI Taxonomy" id="933095"/>
    <lineage>
        <taxon>Eukaryota</taxon>
        <taxon>Fungi</taxon>
        <taxon>Dikarya</taxon>
        <taxon>Ascomycota</taxon>
        <taxon>Pezizomycotina</taxon>
        <taxon>Sordariomycetes</taxon>
        <taxon>Xylariomycetidae</taxon>
        <taxon>Xylariales</taxon>
        <taxon>Xylariaceae</taxon>
        <taxon>Anthostomella</taxon>
    </lineage>
</organism>
<keyword evidence="5" id="KW-1185">Reference proteome</keyword>
<sequence>MWPVDRLPWRHQGKDLGPSKPTRVSLIAETTVAPSTPIFIGDLGPEVNEYILVFLFQGNFPSCKSAKIATDQQTGRSRGYALNVAFFASLGPFNKEQQQVIIEEMRAQGIGTTWEAFR</sequence>
<dbReference type="Pfam" id="PF00076">
    <property type="entry name" value="RRM_1"/>
    <property type="match status" value="1"/>
</dbReference>
<accession>A0AAI8YGB9</accession>
<gene>
    <name evidence="4" type="ORF">KHLLAP_LOCUS4201</name>
</gene>
<dbReference type="EMBL" id="CAUWAG010000006">
    <property type="protein sequence ID" value="CAJ2503733.1"/>
    <property type="molecule type" value="Genomic_DNA"/>
</dbReference>
<dbReference type="InterPro" id="IPR012677">
    <property type="entry name" value="Nucleotide-bd_a/b_plait_sf"/>
</dbReference>
<reference evidence="4" key="1">
    <citation type="submission" date="2023-10" db="EMBL/GenBank/DDBJ databases">
        <authorList>
            <person name="Hackl T."/>
        </authorList>
    </citation>
    <scope>NUCLEOTIDE SEQUENCE</scope>
</reference>
<dbReference type="InterPro" id="IPR050825">
    <property type="entry name" value="RBM42_RBP45_47-like"/>
</dbReference>
<dbReference type="PANTHER" id="PTHR47640:SF10">
    <property type="entry name" value="TRNA SELENOCYSTEINE 1-ASSOCIATED PROTEIN 1-RELATED"/>
    <property type="match status" value="1"/>
</dbReference>
<evidence type="ECO:0000313" key="4">
    <source>
        <dbReference type="EMBL" id="CAJ2503733.1"/>
    </source>
</evidence>
<evidence type="ECO:0000256" key="1">
    <source>
        <dbReference type="ARBA" id="ARBA00022737"/>
    </source>
</evidence>
<evidence type="ECO:0000256" key="2">
    <source>
        <dbReference type="ARBA" id="ARBA00022884"/>
    </source>
</evidence>
<proteinExistence type="predicted"/>
<dbReference type="GO" id="GO:0005829">
    <property type="term" value="C:cytosol"/>
    <property type="evidence" value="ECO:0007669"/>
    <property type="project" value="TreeGrafter"/>
</dbReference>
<keyword evidence="1" id="KW-0677">Repeat</keyword>
<dbReference type="InterPro" id="IPR000504">
    <property type="entry name" value="RRM_dom"/>
</dbReference>
<dbReference type="PANTHER" id="PTHR47640">
    <property type="entry name" value="TRNA SELENOCYSTEINE 1-ASSOCIATED PROTEIN 1-RELATED-RELATED"/>
    <property type="match status" value="1"/>
</dbReference>
<dbReference type="GO" id="GO:0006376">
    <property type="term" value="P:mRNA splice site recognition"/>
    <property type="evidence" value="ECO:0007669"/>
    <property type="project" value="TreeGrafter"/>
</dbReference>
<dbReference type="SUPFAM" id="SSF54928">
    <property type="entry name" value="RNA-binding domain, RBD"/>
    <property type="match status" value="1"/>
</dbReference>